<dbReference type="PANTHER" id="PTHR37984">
    <property type="entry name" value="PROTEIN CBG26694"/>
    <property type="match status" value="1"/>
</dbReference>
<dbReference type="Gene3D" id="3.30.420.10">
    <property type="entry name" value="Ribonuclease H-like superfamily/Ribonuclease H"/>
    <property type="match status" value="1"/>
</dbReference>
<dbReference type="InterPro" id="IPR036397">
    <property type="entry name" value="RNaseH_sf"/>
</dbReference>
<name>A0A4S8LTY7_DENBC</name>
<sequence>MYRRNGLDLPQRVVFDPQVRLRIMTQAHENLGHRGIDATFHTINMRFFWPHMRLHIRSHVKSCHQCQLHSHQHVEIPLQPSTPVTIFQKIYVDVMFMPKARGFRYIVAARDDLSGFCEARALKKNNAKALAKF</sequence>
<dbReference type="SUPFAM" id="SSF53098">
    <property type="entry name" value="Ribonuclease H-like"/>
    <property type="match status" value="1"/>
</dbReference>
<dbReference type="EMBL" id="ML179267">
    <property type="protein sequence ID" value="THU92810.1"/>
    <property type="molecule type" value="Genomic_DNA"/>
</dbReference>
<dbReference type="GO" id="GO:0003676">
    <property type="term" value="F:nucleic acid binding"/>
    <property type="evidence" value="ECO:0007669"/>
    <property type="project" value="InterPro"/>
</dbReference>
<gene>
    <name evidence="2" type="ORF">K435DRAFT_671440</name>
</gene>
<evidence type="ECO:0000313" key="3">
    <source>
        <dbReference type="Proteomes" id="UP000297245"/>
    </source>
</evidence>
<dbReference type="InterPro" id="IPR041588">
    <property type="entry name" value="Integrase_H2C2"/>
</dbReference>
<proteinExistence type="predicted"/>
<organism evidence="2 3">
    <name type="scientific">Dendrothele bispora (strain CBS 962.96)</name>
    <dbReference type="NCBI Taxonomy" id="1314807"/>
    <lineage>
        <taxon>Eukaryota</taxon>
        <taxon>Fungi</taxon>
        <taxon>Dikarya</taxon>
        <taxon>Basidiomycota</taxon>
        <taxon>Agaricomycotina</taxon>
        <taxon>Agaricomycetes</taxon>
        <taxon>Agaricomycetidae</taxon>
        <taxon>Agaricales</taxon>
        <taxon>Agaricales incertae sedis</taxon>
        <taxon>Dendrothele</taxon>
    </lineage>
</organism>
<feature type="non-terminal residue" evidence="2">
    <location>
        <position position="133"/>
    </location>
</feature>
<dbReference type="Pfam" id="PF17921">
    <property type="entry name" value="Integrase_H2C2"/>
    <property type="match status" value="1"/>
</dbReference>
<dbReference type="InterPro" id="IPR012337">
    <property type="entry name" value="RNaseH-like_sf"/>
</dbReference>
<dbReference type="InterPro" id="IPR050951">
    <property type="entry name" value="Retrovirus_Pol_polyprotein"/>
</dbReference>
<keyword evidence="3" id="KW-1185">Reference proteome</keyword>
<dbReference type="Gene3D" id="1.10.340.70">
    <property type="match status" value="1"/>
</dbReference>
<evidence type="ECO:0000259" key="1">
    <source>
        <dbReference type="Pfam" id="PF17921"/>
    </source>
</evidence>
<dbReference type="Proteomes" id="UP000297245">
    <property type="component" value="Unassembled WGS sequence"/>
</dbReference>
<dbReference type="AlphaFoldDB" id="A0A4S8LTY7"/>
<dbReference type="OrthoDB" id="446925at2759"/>
<evidence type="ECO:0000313" key="2">
    <source>
        <dbReference type="EMBL" id="THU92810.1"/>
    </source>
</evidence>
<feature type="domain" description="Integrase zinc-binding" evidence="1">
    <location>
        <begin position="17"/>
        <end position="71"/>
    </location>
</feature>
<dbReference type="PANTHER" id="PTHR37984:SF5">
    <property type="entry name" value="PROTEIN NYNRIN-LIKE"/>
    <property type="match status" value="1"/>
</dbReference>
<reference evidence="2 3" key="1">
    <citation type="journal article" date="2019" name="Nat. Ecol. Evol.">
        <title>Megaphylogeny resolves global patterns of mushroom evolution.</title>
        <authorList>
            <person name="Varga T."/>
            <person name="Krizsan K."/>
            <person name="Foldi C."/>
            <person name="Dima B."/>
            <person name="Sanchez-Garcia M."/>
            <person name="Sanchez-Ramirez S."/>
            <person name="Szollosi G.J."/>
            <person name="Szarkandi J.G."/>
            <person name="Papp V."/>
            <person name="Albert L."/>
            <person name="Andreopoulos W."/>
            <person name="Angelini C."/>
            <person name="Antonin V."/>
            <person name="Barry K.W."/>
            <person name="Bougher N.L."/>
            <person name="Buchanan P."/>
            <person name="Buyck B."/>
            <person name="Bense V."/>
            <person name="Catcheside P."/>
            <person name="Chovatia M."/>
            <person name="Cooper J."/>
            <person name="Damon W."/>
            <person name="Desjardin D."/>
            <person name="Finy P."/>
            <person name="Geml J."/>
            <person name="Haridas S."/>
            <person name="Hughes K."/>
            <person name="Justo A."/>
            <person name="Karasinski D."/>
            <person name="Kautmanova I."/>
            <person name="Kiss B."/>
            <person name="Kocsube S."/>
            <person name="Kotiranta H."/>
            <person name="LaButti K.M."/>
            <person name="Lechner B.E."/>
            <person name="Liimatainen K."/>
            <person name="Lipzen A."/>
            <person name="Lukacs Z."/>
            <person name="Mihaltcheva S."/>
            <person name="Morgado L.N."/>
            <person name="Niskanen T."/>
            <person name="Noordeloos M.E."/>
            <person name="Ohm R.A."/>
            <person name="Ortiz-Santana B."/>
            <person name="Ovrebo C."/>
            <person name="Racz N."/>
            <person name="Riley R."/>
            <person name="Savchenko A."/>
            <person name="Shiryaev A."/>
            <person name="Soop K."/>
            <person name="Spirin V."/>
            <person name="Szebenyi C."/>
            <person name="Tomsovsky M."/>
            <person name="Tulloss R.E."/>
            <person name="Uehling J."/>
            <person name="Grigoriev I.V."/>
            <person name="Vagvolgyi C."/>
            <person name="Papp T."/>
            <person name="Martin F.M."/>
            <person name="Miettinen O."/>
            <person name="Hibbett D.S."/>
            <person name="Nagy L.G."/>
        </authorList>
    </citation>
    <scope>NUCLEOTIDE SEQUENCE [LARGE SCALE GENOMIC DNA]</scope>
    <source>
        <strain evidence="2 3">CBS 962.96</strain>
    </source>
</reference>
<accession>A0A4S8LTY7</accession>
<protein>
    <recommendedName>
        <fullName evidence="1">Integrase zinc-binding domain-containing protein</fullName>
    </recommendedName>
</protein>
<dbReference type="FunFam" id="1.10.340.70:FF:000001">
    <property type="entry name" value="Retrovirus-related Pol polyprotein from transposon gypsy-like Protein"/>
    <property type="match status" value="1"/>
</dbReference>